<organism evidence="1 2">
    <name type="scientific">Amycolatopsis cynarae</name>
    <dbReference type="NCBI Taxonomy" id="2995223"/>
    <lineage>
        <taxon>Bacteria</taxon>
        <taxon>Bacillati</taxon>
        <taxon>Actinomycetota</taxon>
        <taxon>Actinomycetes</taxon>
        <taxon>Pseudonocardiales</taxon>
        <taxon>Pseudonocardiaceae</taxon>
        <taxon>Amycolatopsis</taxon>
    </lineage>
</organism>
<dbReference type="RefSeq" id="WP_268755180.1">
    <property type="nucleotide sequence ID" value="NZ_CP113836.1"/>
</dbReference>
<keyword evidence="2" id="KW-1185">Reference proteome</keyword>
<reference evidence="1" key="1">
    <citation type="submission" date="2022-11" db="EMBL/GenBank/DDBJ databases">
        <authorList>
            <person name="Mo P."/>
        </authorList>
    </citation>
    <scope>NUCLEOTIDE SEQUENCE</scope>
    <source>
        <strain evidence="1">HUAS 11-8</strain>
    </source>
</reference>
<evidence type="ECO:0000313" key="1">
    <source>
        <dbReference type="EMBL" id="WAL64964.1"/>
    </source>
</evidence>
<protein>
    <submittedName>
        <fullName evidence="1">Uncharacterized protein</fullName>
    </submittedName>
</protein>
<proteinExistence type="predicted"/>
<accession>A0ABY7AZ27</accession>
<sequence length="222" mass="22333">MGYVGGTRVPRPVLVTAVVAALVTAGSLAAVASLRVARSGDHATIEASASVPSVTPERECGDGPCGLLAARSAGGAQVELRADTTGANGRVQVDGIVVPTTISELGARLTADSLTCVTATVSACLVGAPLKGGRVAQLLVGRGGGWQSVDKPYFSDAGVIVLDQVTGTDVPDVVVVQASPALARVYALDGSAVGCTRKYAAPSQLRGWPQVHVLPADLRPCP</sequence>
<evidence type="ECO:0000313" key="2">
    <source>
        <dbReference type="Proteomes" id="UP001163203"/>
    </source>
</evidence>
<dbReference type="EMBL" id="CP113836">
    <property type="protein sequence ID" value="WAL64964.1"/>
    <property type="molecule type" value="Genomic_DNA"/>
</dbReference>
<name>A0ABY7AZ27_9PSEU</name>
<gene>
    <name evidence="1" type="ORF">ORV05_29175</name>
</gene>
<dbReference type="Proteomes" id="UP001163203">
    <property type="component" value="Chromosome"/>
</dbReference>